<accession>A0A8H3QHI5</accession>
<evidence type="ECO:0000313" key="2">
    <source>
        <dbReference type="Proteomes" id="UP000615446"/>
    </source>
</evidence>
<gene>
    <name evidence="1" type="ORF">RCL2_000441600</name>
</gene>
<dbReference type="InterPro" id="IPR038563">
    <property type="entry name" value="Endonuclease_7_sf"/>
</dbReference>
<dbReference type="AlphaFoldDB" id="A0A8H3QHI5"/>
<organism evidence="1 2">
    <name type="scientific">Rhizophagus clarus</name>
    <dbReference type="NCBI Taxonomy" id="94130"/>
    <lineage>
        <taxon>Eukaryota</taxon>
        <taxon>Fungi</taxon>
        <taxon>Fungi incertae sedis</taxon>
        <taxon>Mucoromycota</taxon>
        <taxon>Glomeromycotina</taxon>
        <taxon>Glomeromycetes</taxon>
        <taxon>Glomerales</taxon>
        <taxon>Glomeraceae</taxon>
        <taxon>Rhizophagus</taxon>
    </lineage>
</organism>
<dbReference type="SUPFAM" id="SSF54060">
    <property type="entry name" value="His-Me finger endonucleases"/>
    <property type="match status" value="1"/>
</dbReference>
<dbReference type="InterPro" id="IPR044925">
    <property type="entry name" value="His-Me_finger_sf"/>
</dbReference>
<name>A0A8H3QHI5_9GLOM</name>
<dbReference type="Proteomes" id="UP000615446">
    <property type="component" value="Unassembled WGS sequence"/>
</dbReference>
<dbReference type="Gene3D" id="3.40.1800.10">
    <property type="entry name" value="His-Me finger endonucleases"/>
    <property type="match status" value="1"/>
</dbReference>
<comment type="caution">
    <text evidence="1">The sequence shown here is derived from an EMBL/GenBank/DDBJ whole genome shotgun (WGS) entry which is preliminary data.</text>
</comment>
<reference evidence="1" key="1">
    <citation type="submission" date="2019-10" db="EMBL/GenBank/DDBJ databases">
        <title>Conservation and host-specific expression of non-tandemly repeated heterogenous ribosome RNA gene in arbuscular mycorrhizal fungi.</title>
        <authorList>
            <person name="Maeda T."/>
            <person name="Kobayashi Y."/>
            <person name="Nakagawa T."/>
            <person name="Ezawa T."/>
            <person name="Yamaguchi K."/>
            <person name="Bino T."/>
            <person name="Nishimoto Y."/>
            <person name="Shigenobu S."/>
            <person name="Kawaguchi M."/>
        </authorList>
    </citation>
    <scope>NUCLEOTIDE SEQUENCE</scope>
    <source>
        <strain evidence="1">HR1</strain>
    </source>
</reference>
<sequence>MHIMKFKNYKAIENVPFYFVKDLEADSDLIEINDINEKTIKLQKQKPNSYGYVLIQTDGKLAKEIARRTPNSIVESWKSIQCGLEEIIKPKLRNPEKIVMTERDWRTHKSAIRCYICEGKLQETRYNKVKYFDSARKFISSAHHGCVKIKCEATEEKLVEAMYHTQGLSIEEENIFKNVIKCYICKMSLRADINDNKVRDHDHFTGKYHGPAHRGCNLQLQIKPDEIKIPLIYHGGKHYDFHHKVRELGLVSEDKIEIIADNMENYKTIIIGQIKFIDSCQFQFPSLEKVASNLRGQEKSLEQLAKCFPIMAQSIPQHLLPILTQKSEYSYELNDPGRFSRTELPSRKEFNTVLGELNYCENGCKKCKHEIKGKKCNGECKKGDLKEVDDCEHKKIYTISQKQYKHAQKVWEEAKCKTFGDYHDLYLRTDVLILADSIQRFRMTMKEVSGLDPLNYITLPSFAFDMAKKDDQG</sequence>
<dbReference type="OrthoDB" id="2397052at2759"/>
<dbReference type="EMBL" id="BLAL01000028">
    <property type="protein sequence ID" value="GES77029.1"/>
    <property type="molecule type" value="Genomic_DNA"/>
</dbReference>
<proteinExistence type="predicted"/>
<evidence type="ECO:0000313" key="1">
    <source>
        <dbReference type="EMBL" id="GES77029.1"/>
    </source>
</evidence>
<protein>
    <submittedName>
        <fullName evidence="1">Uncharacterized protein LOC114541307</fullName>
    </submittedName>
</protein>